<dbReference type="STRING" id="937775.Metlim_2385"/>
<protein>
    <submittedName>
        <fullName evidence="1">Uncharacterized protein</fullName>
    </submittedName>
</protein>
<keyword evidence="2" id="KW-1185">Reference proteome</keyword>
<dbReference type="HOGENOM" id="CLU_3178582_0_0_2"/>
<dbReference type="Proteomes" id="UP000005741">
    <property type="component" value="Chromosome"/>
</dbReference>
<evidence type="ECO:0000313" key="1">
    <source>
        <dbReference type="EMBL" id="EHQ36436.1"/>
    </source>
</evidence>
<dbReference type="AlphaFoldDB" id="H1Z2N3"/>
<organism evidence="1 2">
    <name type="scientific">Methanoplanus limicola DSM 2279</name>
    <dbReference type="NCBI Taxonomy" id="937775"/>
    <lineage>
        <taxon>Archaea</taxon>
        <taxon>Methanobacteriati</taxon>
        <taxon>Methanobacteriota</taxon>
        <taxon>Stenosarchaea group</taxon>
        <taxon>Methanomicrobia</taxon>
        <taxon>Methanomicrobiales</taxon>
        <taxon>Methanomicrobiaceae</taxon>
        <taxon>Methanoplanus</taxon>
    </lineage>
</organism>
<dbReference type="InParanoid" id="H1Z2N3"/>
<sequence length="46" mass="5521">MKSESEIRELIQIYEEKKKIHSDSEDFSVRLDVRIRTLKWVLGEDA</sequence>
<dbReference type="RefSeq" id="WP_004078704.1">
    <property type="nucleotide sequence ID" value="NZ_CM001436.1"/>
</dbReference>
<accession>H1Z2N3</accession>
<dbReference type="EMBL" id="CM001436">
    <property type="protein sequence ID" value="EHQ36436.1"/>
    <property type="molecule type" value="Genomic_DNA"/>
</dbReference>
<proteinExistence type="predicted"/>
<evidence type="ECO:0000313" key="2">
    <source>
        <dbReference type="Proteomes" id="UP000005741"/>
    </source>
</evidence>
<reference evidence="1 2" key="1">
    <citation type="submission" date="2011-10" db="EMBL/GenBank/DDBJ databases">
        <title>The Improved High-Quality Draft genome of Methanoplanus limicola DSM 2279.</title>
        <authorList>
            <consortium name="US DOE Joint Genome Institute (JGI-PGF)"/>
            <person name="Lucas S."/>
            <person name="Copeland A."/>
            <person name="Lapidus A."/>
            <person name="Glavina del Rio T."/>
            <person name="Dalin E."/>
            <person name="Tice H."/>
            <person name="Bruce D."/>
            <person name="Goodwin L."/>
            <person name="Pitluck S."/>
            <person name="Peters L."/>
            <person name="Mikhailova N."/>
            <person name="Lu M."/>
            <person name="Kyrpides N."/>
            <person name="Mavromatis K."/>
            <person name="Ivanova N."/>
            <person name="Markowitz V."/>
            <person name="Cheng J.-F."/>
            <person name="Hugenholtz P."/>
            <person name="Woyke T."/>
            <person name="Wu D."/>
            <person name="Wirth R."/>
            <person name="Brambilla E.-M."/>
            <person name="Klenk H.-P."/>
            <person name="Eisen J.A."/>
        </authorList>
    </citation>
    <scope>NUCLEOTIDE SEQUENCE [LARGE SCALE GENOMIC DNA]</scope>
    <source>
        <strain evidence="1 2">DSM 2279</strain>
    </source>
</reference>
<name>H1Z2N3_9EURY</name>
<gene>
    <name evidence="1" type="ORF">Metlim_2385</name>
</gene>